<keyword evidence="3" id="KW-1185">Reference proteome</keyword>
<evidence type="ECO:0000313" key="3">
    <source>
        <dbReference type="Proteomes" id="UP001153269"/>
    </source>
</evidence>
<evidence type="ECO:0000256" key="1">
    <source>
        <dbReference type="SAM" id="MobiDB-lite"/>
    </source>
</evidence>
<dbReference type="AlphaFoldDB" id="A0A9N7UDR8"/>
<feature type="compositionally biased region" description="Basic and acidic residues" evidence="1">
    <location>
        <begin position="1"/>
        <end position="20"/>
    </location>
</feature>
<dbReference type="Proteomes" id="UP001153269">
    <property type="component" value="Unassembled WGS sequence"/>
</dbReference>
<proteinExistence type="predicted"/>
<accession>A0A9N7UDR8</accession>
<evidence type="ECO:0000313" key="2">
    <source>
        <dbReference type="EMBL" id="CAB1430044.1"/>
    </source>
</evidence>
<protein>
    <submittedName>
        <fullName evidence="2">Uncharacterized protein</fullName>
    </submittedName>
</protein>
<comment type="caution">
    <text evidence="2">The sequence shown here is derived from an EMBL/GenBank/DDBJ whole genome shotgun (WGS) entry which is preliminary data.</text>
</comment>
<name>A0A9N7UDR8_PLEPL</name>
<gene>
    <name evidence="2" type="ORF">PLEPLA_LOCUS18024</name>
</gene>
<feature type="region of interest" description="Disordered" evidence="1">
    <location>
        <begin position="1"/>
        <end position="30"/>
    </location>
</feature>
<reference evidence="2" key="1">
    <citation type="submission" date="2020-03" db="EMBL/GenBank/DDBJ databases">
        <authorList>
            <person name="Weist P."/>
        </authorList>
    </citation>
    <scope>NUCLEOTIDE SEQUENCE</scope>
</reference>
<organism evidence="2 3">
    <name type="scientific">Pleuronectes platessa</name>
    <name type="common">European plaice</name>
    <dbReference type="NCBI Taxonomy" id="8262"/>
    <lineage>
        <taxon>Eukaryota</taxon>
        <taxon>Metazoa</taxon>
        <taxon>Chordata</taxon>
        <taxon>Craniata</taxon>
        <taxon>Vertebrata</taxon>
        <taxon>Euteleostomi</taxon>
        <taxon>Actinopterygii</taxon>
        <taxon>Neopterygii</taxon>
        <taxon>Teleostei</taxon>
        <taxon>Neoteleostei</taxon>
        <taxon>Acanthomorphata</taxon>
        <taxon>Carangaria</taxon>
        <taxon>Pleuronectiformes</taxon>
        <taxon>Pleuronectoidei</taxon>
        <taxon>Pleuronectidae</taxon>
        <taxon>Pleuronectes</taxon>
    </lineage>
</organism>
<sequence>MWNASDRVEDSPRSGGRKLDSTSGLQWEGRGSRSCLHYGMAAAVEMWMGAGHSGSSGVINSYHHIHSCRGPGCVGRAGERERKAPMMYAPRAYWDDWE</sequence>
<dbReference type="EMBL" id="CADEAL010001197">
    <property type="protein sequence ID" value="CAB1430044.1"/>
    <property type="molecule type" value="Genomic_DNA"/>
</dbReference>